<proteinExistence type="predicted"/>
<sequence>MLHLSLVSLYSYRRVILSVLQKFRLFLKKVNSAEAQQANMVAAALGGKDSAYIRMGSLDGLGGFRTLAGSGRFGQGQASLSSYASGGMLGRLNSPAGVTLRNLASSPMLQPNHGQNLSNNALMKFNTNVPSASQNVNLFQGIPASLEFDRLQQSKCATRMVELNPLGQELEIRLRST</sequence>
<name>A0A2G2UW23_CAPBA</name>
<dbReference type="OrthoDB" id="60033at2759"/>
<dbReference type="AlphaFoldDB" id="A0A2G2UW23"/>
<reference evidence="1 2" key="1">
    <citation type="journal article" date="2017" name="Genome Biol.">
        <title>New reference genome sequences of hot pepper reveal the massive evolution of plant disease-resistance genes by retroduplication.</title>
        <authorList>
            <person name="Kim S."/>
            <person name="Park J."/>
            <person name="Yeom S.I."/>
            <person name="Kim Y.M."/>
            <person name="Seo E."/>
            <person name="Kim K.T."/>
            <person name="Kim M.S."/>
            <person name="Lee J.M."/>
            <person name="Cheong K."/>
            <person name="Shin H.S."/>
            <person name="Kim S.B."/>
            <person name="Han K."/>
            <person name="Lee J."/>
            <person name="Park M."/>
            <person name="Lee H.A."/>
            <person name="Lee H.Y."/>
            <person name="Lee Y."/>
            <person name="Oh S."/>
            <person name="Lee J.H."/>
            <person name="Choi E."/>
            <person name="Choi E."/>
            <person name="Lee S.E."/>
            <person name="Jeon J."/>
            <person name="Kim H."/>
            <person name="Choi G."/>
            <person name="Song H."/>
            <person name="Lee J."/>
            <person name="Lee S.C."/>
            <person name="Kwon J.K."/>
            <person name="Lee H.Y."/>
            <person name="Koo N."/>
            <person name="Hong Y."/>
            <person name="Kim R.W."/>
            <person name="Kang W.H."/>
            <person name="Huh J.H."/>
            <person name="Kang B.C."/>
            <person name="Yang T.J."/>
            <person name="Lee Y.H."/>
            <person name="Bennetzen J.L."/>
            <person name="Choi D."/>
        </authorList>
    </citation>
    <scope>NUCLEOTIDE SEQUENCE [LARGE SCALE GENOMIC DNA]</scope>
    <source>
        <strain evidence="2">cv. PBC81</strain>
    </source>
</reference>
<protein>
    <submittedName>
        <fullName evidence="1">Uncharacterized protein</fullName>
    </submittedName>
</protein>
<evidence type="ECO:0000313" key="1">
    <source>
        <dbReference type="EMBL" id="PHT24945.1"/>
    </source>
</evidence>
<keyword evidence="2" id="KW-1185">Reference proteome</keyword>
<evidence type="ECO:0000313" key="2">
    <source>
        <dbReference type="Proteomes" id="UP000224567"/>
    </source>
</evidence>
<gene>
    <name evidence="1" type="ORF">CQW23_35401</name>
</gene>
<comment type="caution">
    <text evidence="1">The sequence shown here is derived from an EMBL/GenBank/DDBJ whole genome shotgun (WGS) entry which is preliminary data.</text>
</comment>
<organism evidence="1 2">
    <name type="scientific">Capsicum baccatum</name>
    <name type="common">Peruvian pepper</name>
    <dbReference type="NCBI Taxonomy" id="33114"/>
    <lineage>
        <taxon>Eukaryota</taxon>
        <taxon>Viridiplantae</taxon>
        <taxon>Streptophyta</taxon>
        <taxon>Embryophyta</taxon>
        <taxon>Tracheophyta</taxon>
        <taxon>Spermatophyta</taxon>
        <taxon>Magnoliopsida</taxon>
        <taxon>eudicotyledons</taxon>
        <taxon>Gunneridae</taxon>
        <taxon>Pentapetalae</taxon>
        <taxon>asterids</taxon>
        <taxon>lamiids</taxon>
        <taxon>Solanales</taxon>
        <taxon>Solanaceae</taxon>
        <taxon>Solanoideae</taxon>
        <taxon>Capsiceae</taxon>
        <taxon>Capsicum</taxon>
    </lineage>
</organism>
<accession>A0A2G2UW23</accession>
<dbReference type="EMBL" id="MLFT02004107">
    <property type="protein sequence ID" value="PHT24945.1"/>
    <property type="molecule type" value="Genomic_DNA"/>
</dbReference>
<dbReference type="STRING" id="33114.A0A2G2UW23"/>
<dbReference type="Proteomes" id="UP000224567">
    <property type="component" value="Unassembled WGS sequence"/>
</dbReference>
<reference evidence="2" key="2">
    <citation type="journal article" date="2017" name="J. Anim. Genet.">
        <title>Multiple reference genome sequences of hot pepper reveal the massive evolution of plant disease resistance genes by retroduplication.</title>
        <authorList>
            <person name="Kim S."/>
            <person name="Park J."/>
            <person name="Yeom S.-I."/>
            <person name="Kim Y.-M."/>
            <person name="Seo E."/>
            <person name="Kim K.-T."/>
            <person name="Kim M.-S."/>
            <person name="Lee J.M."/>
            <person name="Cheong K."/>
            <person name="Shin H.-S."/>
            <person name="Kim S.-B."/>
            <person name="Han K."/>
            <person name="Lee J."/>
            <person name="Park M."/>
            <person name="Lee H.-A."/>
            <person name="Lee H.-Y."/>
            <person name="Lee Y."/>
            <person name="Oh S."/>
            <person name="Lee J.H."/>
            <person name="Choi E."/>
            <person name="Choi E."/>
            <person name="Lee S.E."/>
            <person name="Jeon J."/>
            <person name="Kim H."/>
            <person name="Choi G."/>
            <person name="Song H."/>
            <person name="Lee J."/>
            <person name="Lee S.-C."/>
            <person name="Kwon J.-K."/>
            <person name="Lee H.-Y."/>
            <person name="Koo N."/>
            <person name="Hong Y."/>
            <person name="Kim R.W."/>
            <person name="Kang W.-H."/>
            <person name="Huh J.H."/>
            <person name="Kang B.-C."/>
            <person name="Yang T.-J."/>
            <person name="Lee Y.-H."/>
            <person name="Bennetzen J.L."/>
            <person name="Choi D."/>
        </authorList>
    </citation>
    <scope>NUCLEOTIDE SEQUENCE [LARGE SCALE GENOMIC DNA]</scope>
    <source>
        <strain evidence="2">cv. PBC81</strain>
    </source>
</reference>